<dbReference type="InterPro" id="IPR016039">
    <property type="entry name" value="Thiolase-like"/>
</dbReference>
<dbReference type="Pfam" id="PF00109">
    <property type="entry name" value="ketoacyl-synt"/>
    <property type="match status" value="1"/>
</dbReference>
<dbReference type="RefSeq" id="WP_230000601.1">
    <property type="nucleotide sequence ID" value="NZ_JAJJMN010000002.1"/>
</dbReference>
<evidence type="ECO:0000259" key="5">
    <source>
        <dbReference type="PROSITE" id="PS52004"/>
    </source>
</evidence>
<dbReference type="InterPro" id="IPR006162">
    <property type="entry name" value="Ppantetheine_attach_site"/>
</dbReference>
<organism evidence="6 7">
    <name type="scientific">Flavobacterium lipolyticum</name>
    <dbReference type="NCBI Taxonomy" id="2893754"/>
    <lineage>
        <taxon>Bacteria</taxon>
        <taxon>Pseudomonadati</taxon>
        <taxon>Bacteroidota</taxon>
        <taxon>Flavobacteriia</taxon>
        <taxon>Flavobacteriales</taxon>
        <taxon>Flavobacteriaceae</taxon>
        <taxon>Flavobacterium</taxon>
    </lineage>
</organism>
<dbReference type="PROSITE" id="PS50075">
    <property type="entry name" value="CARRIER"/>
    <property type="match status" value="1"/>
</dbReference>
<evidence type="ECO:0000313" key="6">
    <source>
        <dbReference type="EMBL" id="MCC9019516.1"/>
    </source>
</evidence>
<dbReference type="PANTHER" id="PTHR43775:SF51">
    <property type="entry name" value="INACTIVE PHENOLPHTHIOCEROL SYNTHESIS POLYKETIDE SYNTHASE TYPE I PKS1-RELATED"/>
    <property type="match status" value="1"/>
</dbReference>
<dbReference type="SUPFAM" id="SSF47336">
    <property type="entry name" value="ACP-like"/>
    <property type="match status" value="1"/>
</dbReference>
<evidence type="ECO:0000313" key="7">
    <source>
        <dbReference type="Proteomes" id="UP001430700"/>
    </source>
</evidence>
<proteinExistence type="predicted"/>
<dbReference type="Pfam" id="PF02801">
    <property type="entry name" value="Ketoacyl-synt_C"/>
    <property type="match status" value="1"/>
</dbReference>
<comment type="caution">
    <text evidence="6">The sequence shown here is derived from an EMBL/GenBank/DDBJ whole genome shotgun (WGS) entry which is preliminary data.</text>
</comment>
<dbReference type="PROSITE" id="PS52004">
    <property type="entry name" value="KS3_2"/>
    <property type="match status" value="1"/>
</dbReference>
<dbReference type="Pfam" id="PF16197">
    <property type="entry name" value="KAsynt_C_assoc"/>
    <property type="match status" value="1"/>
</dbReference>
<dbReference type="Gene3D" id="3.30.70.3290">
    <property type="match status" value="1"/>
</dbReference>
<dbReference type="PROSITE" id="PS00606">
    <property type="entry name" value="KS3_1"/>
    <property type="match status" value="1"/>
</dbReference>
<dbReference type="Gene3D" id="3.30.70.250">
    <property type="entry name" value="Malonyl-CoA ACP transacylase, ACP-binding"/>
    <property type="match status" value="1"/>
</dbReference>
<name>A0ABS8M3X5_9FLAO</name>
<keyword evidence="1" id="KW-0596">Phosphopantetheine</keyword>
<dbReference type="InterPro" id="IPR016036">
    <property type="entry name" value="Malonyl_transacylase_ACP-bd"/>
</dbReference>
<reference evidence="6" key="1">
    <citation type="submission" date="2021-11" db="EMBL/GenBank/DDBJ databases">
        <title>Description of novel Flavobacterium species.</title>
        <authorList>
            <person name="Saticioglu I.B."/>
            <person name="Ay H."/>
            <person name="Altun S."/>
            <person name="Duman M."/>
        </authorList>
    </citation>
    <scope>NUCLEOTIDE SEQUENCE</scope>
    <source>
        <strain evidence="6">F-126</strain>
    </source>
</reference>
<dbReference type="SUPFAM" id="SSF55048">
    <property type="entry name" value="Probable ACP-binding domain of malonyl-CoA ACP transacylase"/>
    <property type="match status" value="1"/>
</dbReference>
<dbReference type="InterPro" id="IPR032821">
    <property type="entry name" value="PKS_assoc"/>
</dbReference>
<keyword evidence="3" id="KW-0808">Transferase</keyword>
<dbReference type="InterPro" id="IPR014031">
    <property type="entry name" value="Ketoacyl_synth_C"/>
</dbReference>
<dbReference type="Pfam" id="PF00698">
    <property type="entry name" value="Acyl_transf_1"/>
    <property type="match status" value="1"/>
</dbReference>
<dbReference type="PANTHER" id="PTHR43775">
    <property type="entry name" value="FATTY ACID SYNTHASE"/>
    <property type="match status" value="1"/>
</dbReference>
<dbReference type="CDD" id="cd00833">
    <property type="entry name" value="PKS"/>
    <property type="match status" value="1"/>
</dbReference>
<dbReference type="GO" id="GO:0016746">
    <property type="term" value="F:acyltransferase activity"/>
    <property type="evidence" value="ECO:0007669"/>
    <property type="project" value="UniProtKB-KW"/>
</dbReference>
<dbReference type="EMBL" id="JAJJMN010000002">
    <property type="protein sequence ID" value="MCC9019516.1"/>
    <property type="molecule type" value="Genomic_DNA"/>
</dbReference>
<dbReference type="SMART" id="SM00827">
    <property type="entry name" value="PKS_AT"/>
    <property type="match status" value="1"/>
</dbReference>
<feature type="domain" description="Ketosynthase family 3 (KS3)" evidence="5">
    <location>
        <begin position="7"/>
        <end position="429"/>
    </location>
</feature>
<dbReference type="SMART" id="SM00823">
    <property type="entry name" value="PKS_PP"/>
    <property type="match status" value="1"/>
</dbReference>
<dbReference type="InterPro" id="IPR050091">
    <property type="entry name" value="PKS_NRPS_Biosynth_Enz"/>
</dbReference>
<dbReference type="InterPro" id="IPR014030">
    <property type="entry name" value="Ketoacyl_synth_N"/>
</dbReference>
<dbReference type="SMART" id="SM00825">
    <property type="entry name" value="PKS_KS"/>
    <property type="match status" value="1"/>
</dbReference>
<dbReference type="InterPro" id="IPR014043">
    <property type="entry name" value="Acyl_transferase_dom"/>
</dbReference>
<keyword evidence="2" id="KW-0597">Phosphoprotein</keyword>
<dbReference type="InterPro" id="IPR018201">
    <property type="entry name" value="Ketoacyl_synth_AS"/>
</dbReference>
<gene>
    <name evidence="6" type="ORF">LNQ34_17215</name>
</gene>
<dbReference type="Gene3D" id="1.10.1200.10">
    <property type="entry name" value="ACP-like"/>
    <property type="match status" value="1"/>
</dbReference>
<dbReference type="PROSITE" id="PS00012">
    <property type="entry name" value="PHOSPHOPANTETHEINE"/>
    <property type="match status" value="1"/>
</dbReference>
<keyword evidence="6" id="KW-0012">Acyltransferase</keyword>
<dbReference type="InterPro" id="IPR009081">
    <property type="entry name" value="PP-bd_ACP"/>
</dbReference>
<feature type="domain" description="Carrier" evidence="4">
    <location>
        <begin position="932"/>
        <end position="1007"/>
    </location>
</feature>
<protein>
    <submittedName>
        <fullName evidence="6">Acyltransferase domain-containing protein</fullName>
    </submittedName>
</protein>
<sequence>MNNRSIKKDIAIIGMSGLFPKSKSIMDFWKNLVDGKELIQFHEDEDLEKAGVDRDLIRNPKYVKGSCLIEEPGSFDFSFFGYTKEEAALMDPQTRILHEQAWKSLEDAGYNPHNYSQKIGSFFSASDNINWRNYVSLSTTLNVNPFFIKHISNVNSVSRLISYSLNLKGPSYFVDTACSSSLVAVHIACRSLLMKECTMAIAGGVSIGSNTAVGYLYEEGSILSKDGHCKAFDQDSSGTVQGEGAGVVVLKRLADALTDRDHIYGVIRSTSVNNDGSLKVGYVAPSIIGQYECIDTALKIAEVDHKAISYIEAHGTGTKLGDAIEIEALNRAFNYDTSHQCSIGSLKTNFGHMDAAAGVSGLIKTALSLEKKMLPASLHFKTSNPDIKFKSGPFSVNDKLTEWESDKPRLAGVSSFGIGGTNAHAILEEPPLSQLASVPTVYQLFPFSAKTRSSLESYGHSLKDFLRENQKVNMADLAYTLKTGRYSHKFRNFIIGKDSKEAIAQLEELDFRQTFNDSKQKEIVLMFSGQGSQYYGMGKQLYLQYPDFKLIIDEGLRILNDETGVDYKGILGYHEESGSERDKINDTCYTQPLLFLLEYGFASFLLKLGVKPSQMIGHSLGEYVAACISEVFTFEEGIRLVVRRAQLMSEVERGAMLSVPLSAKEAIEMSPPDIAIAAINTENSCVISGSSASIKTVEDLLSAKGITFSRLRTYYAFHSAMMDPILEAYERELKKVNFSYPKYSFISCTTGEPIKKEEAVSPKYWVKHLRETVNFSKGLDFLLKEGNSIFIEIGSENTLLDFLRHNTNFYSGLVLASVLKHPTATKDDSYYLLKALGTLWRSGVPVNWDEYYSGQSRNKVSAPTYSFDKIVFPARVNPMQILINLYTSGSIDKLNNGEVISQVGRALESDKEASEMFLENLERPDIETLYAEAKTEIEKELAELWKSSFGYDKIGVNDDFFELGGDSLKAITLLKRVHKSFDIEITVGDFFENSSIRKLAREIDLALEVKELNKAENKSATSNQIRL</sequence>
<dbReference type="Pfam" id="PF00550">
    <property type="entry name" value="PP-binding"/>
    <property type="match status" value="1"/>
</dbReference>
<dbReference type="InterPro" id="IPR036736">
    <property type="entry name" value="ACP-like_sf"/>
</dbReference>
<dbReference type="SUPFAM" id="SSF53901">
    <property type="entry name" value="Thiolase-like"/>
    <property type="match status" value="1"/>
</dbReference>
<evidence type="ECO:0000256" key="1">
    <source>
        <dbReference type="ARBA" id="ARBA00022450"/>
    </source>
</evidence>
<dbReference type="Gene3D" id="3.40.47.10">
    <property type="match status" value="1"/>
</dbReference>
<dbReference type="Proteomes" id="UP001430700">
    <property type="component" value="Unassembled WGS sequence"/>
</dbReference>
<evidence type="ECO:0000256" key="3">
    <source>
        <dbReference type="ARBA" id="ARBA00022679"/>
    </source>
</evidence>
<evidence type="ECO:0000256" key="2">
    <source>
        <dbReference type="ARBA" id="ARBA00022553"/>
    </source>
</evidence>
<keyword evidence="7" id="KW-1185">Reference proteome</keyword>
<accession>A0ABS8M3X5</accession>
<dbReference type="InterPro" id="IPR001227">
    <property type="entry name" value="Ac_transferase_dom_sf"/>
</dbReference>
<evidence type="ECO:0000259" key="4">
    <source>
        <dbReference type="PROSITE" id="PS50075"/>
    </source>
</evidence>
<dbReference type="SUPFAM" id="SSF52151">
    <property type="entry name" value="FabD/lysophospholipase-like"/>
    <property type="match status" value="1"/>
</dbReference>
<dbReference type="InterPro" id="IPR016035">
    <property type="entry name" value="Acyl_Trfase/lysoPLipase"/>
</dbReference>
<dbReference type="Gene3D" id="3.40.366.10">
    <property type="entry name" value="Malonyl-Coenzyme A Acyl Carrier Protein, domain 2"/>
    <property type="match status" value="1"/>
</dbReference>
<dbReference type="InterPro" id="IPR020841">
    <property type="entry name" value="PKS_Beta-ketoAc_synthase_dom"/>
</dbReference>
<dbReference type="InterPro" id="IPR020806">
    <property type="entry name" value="PKS_PP-bd"/>
</dbReference>